<evidence type="ECO:0000256" key="13">
    <source>
        <dbReference type="HAMAP-Rule" id="MF_00409"/>
    </source>
</evidence>
<dbReference type="EMBL" id="CAADEY010000072">
    <property type="protein sequence ID" value="VFJ59599.1"/>
    <property type="molecule type" value="Genomic_DNA"/>
</dbReference>
<dbReference type="HAMAP" id="MF_00409">
    <property type="entry name" value="LpxK"/>
    <property type="match status" value="1"/>
</dbReference>
<feature type="region of interest" description="Disordered" evidence="14">
    <location>
        <begin position="208"/>
        <end position="232"/>
    </location>
</feature>
<dbReference type="GO" id="GO:0005524">
    <property type="term" value="F:ATP binding"/>
    <property type="evidence" value="ECO:0007669"/>
    <property type="project" value="UniProtKB-UniRule"/>
</dbReference>
<sequence length="358" mass="38047">MGALPTPRLSPPAAWHDKRHPLGYLLAPLSWLFCAVASLRRLAYRRRFLAARHPGVPVVVVGNITTGGTGKTPLVIRLAGLLREHGFRPGIVTRGYGGKSDHWPRWVEADTDPVLAGDEAVLLARRGRCPVVAGPDRAAAAEELLARTDCNLILSDDGLQHYALERDVEIAVVDGVLGHGNGRCLPAGPLREAVSRLATVDLVVVNHGFGDQDNEDPGKTGTGAGLPGPGPAASPKEYAMALVPGDPLPVVGGKPRPVAAFRGIRVHAVCGIGHPDRFFATLRGLGLRIEPHAFPDHHAFAPEDVAFGDGLPVLMTEKDAVKCRMFAGSNHWYLPVEAVTEPEFGARLLTLLGEVPVG</sequence>
<evidence type="ECO:0000256" key="10">
    <source>
        <dbReference type="ARBA" id="ARBA00022840"/>
    </source>
</evidence>
<dbReference type="GO" id="GO:0009245">
    <property type="term" value="P:lipid A biosynthetic process"/>
    <property type="evidence" value="ECO:0007669"/>
    <property type="project" value="UniProtKB-UniRule"/>
</dbReference>
<dbReference type="InterPro" id="IPR003758">
    <property type="entry name" value="LpxK"/>
</dbReference>
<keyword evidence="8 13" id="KW-0547">Nucleotide-binding</keyword>
<comment type="catalytic activity">
    <reaction evidence="13">
        <text>a lipid A disaccharide + ATP = a lipid IVA + ADP + H(+)</text>
        <dbReference type="Rhea" id="RHEA:67840"/>
        <dbReference type="ChEBI" id="CHEBI:15378"/>
        <dbReference type="ChEBI" id="CHEBI:30616"/>
        <dbReference type="ChEBI" id="CHEBI:176343"/>
        <dbReference type="ChEBI" id="CHEBI:176425"/>
        <dbReference type="ChEBI" id="CHEBI:456216"/>
        <dbReference type="EC" id="2.7.1.130"/>
    </reaction>
</comment>
<keyword evidence="6 13" id="KW-0441">Lipid A biosynthesis</keyword>
<dbReference type="PANTHER" id="PTHR42724">
    <property type="entry name" value="TETRAACYLDISACCHARIDE 4'-KINASE"/>
    <property type="match status" value="1"/>
</dbReference>
<protein>
    <recommendedName>
        <fullName evidence="4 13">Tetraacyldisaccharide 4'-kinase</fullName>
        <ecNumber evidence="3 13">2.7.1.130</ecNumber>
    </recommendedName>
    <alternativeName>
        <fullName evidence="12 13">Lipid A 4'-kinase</fullName>
    </alternativeName>
</protein>
<comment type="similarity">
    <text evidence="13">Belongs to the LpxK family.</text>
</comment>
<dbReference type="SUPFAM" id="SSF52540">
    <property type="entry name" value="P-loop containing nucleoside triphosphate hydrolases"/>
    <property type="match status" value="1"/>
</dbReference>
<evidence type="ECO:0000256" key="3">
    <source>
        <dbReference type="ARBA" id="ARBA00012071"/>
    </source>
</evidence>
<evidence type="ECO:0000256" key="14">
    <source>
        <dbReference type="SAM" id="MobiDB-lite"/>
    </source>
</evidence>
<dbReference type="UniPathway" id="UPA00359">
    <property type="reaction ID" value="UER00482"/>
</dbReference>
<evidence type="ECO:0000256" key="11">
    <source>
        <dbReference type="ARBA" id="ARBA00023098"/>
    </source>
</evidence>
<reference evidence="15" key="1">
    <citation type="submission" date="2019-02" db="EMBL/GenBank/DDBJ databases">
        <authorList>
            <person name="Gruber-Vodicka R. H."/>
            <person name="Seah K. B. B."/>
        </authorList>
    </citation>
    <scope>NUCLEOTIDE SEQUENCE</scope>
    <source>
        <strain evidence="15">BECK_DK161</strain>
    </source>
</reference>
<evidence type="ECO:0000256" key="5">
    <source>
        <dbReference type="ARBA" id="ARBA00022516"/>
    </source>
</evidence>
<dbReference type="NCBIfam" id="TIGR00682">
    <property type="entry name" value="lpxK"/>
    <property type="match status" value="1"/>
</dbReference>
<comment type="pathway">
    <text evidence="2 13">Glycolipid biosynthesis; lipid IV(A) biosynthesis; lipid IV(A) from (3R)-3-hydroxytetradecanoyl-[acyl-carrier-protein] and UDP-N-acetyl-alpha-D-glucosamine: step 6/6.</text>
</comment>
<evidence type="ECO:0000256" key="2">
    <source>
        <dbReference type="ARBA" id="ARBA00004870"/>
    </source>
</evidence>
<evidence type="ECO:0000256" key="1">
    <source>
        <dbReference type="ARBA" id="ARBA00002274"/>
    </source>
</evidence>
<dbReference type="GO" id="GO:0005886">
    <property type="term" value="C:plasma membrane"/>
    <property type="evidence" value="ECO:0007669"/>
    <property type="project" value="TreeGrafter"/>
</dbReference>
<evidence type="ECO:0000256" key="9">
    <source>
        <dbReference type="ARBA" id="ARBA00022777"/>
    </source>
</evidence>
<evidence type="ECO:0000256" key="6">
    <source>
        <dbReference type="ARBA" id="ARBA00022556"/>
    </source>
</evidence>
<feature type="binding site" evidence="13">
    <location>
        <begin position="65"/>
        <end position="72"/>
    </location>
    <ligand>
        <name>ATP</name>
        <dbReference type="ChEBI" id="CHEBI:30616"/>
    </ligand>
</feature>
<evidence type="ECO:0000256" key="12">
    <source>
        <dbReference type="ARBA" id="ARBA00029757"/>
    </source>
</evidence>
<dbReference type="GO" id="GO:0009029">
    <property type="term" value="F:lipid-A 4'-kinase activity"/>
    <property type="evidence" value="ECO:0007669"/>
    <property type="project" value="UniProtKB-UniRule"/>
</dbReference>
<dbReference type="GO" id="GO:0009244">
    <property type="term" value="P:lipopolysaccharide core region biosynthetic process"/>
    <property type="evidence" value="ECO:0007669"/>
    <property type="project" value="TreeGrafter"/>
</dbReference>
<comment type="function">
    <text evidence="1 13">Transfers the gamma-phosphate of ATP to the 4'-position of a tetraacyldisaccharide 1-phosphate intermediate (termed DS-1-P) to form tetraacyldisaccharide 1,4'-bis-phosphate (lipid IVA).</text>
</comment>
<evidence type="ECO:0000256" key="7">
    <source>
        <dbReference type="ARBA" id="ARBA00022679"/>
    </source>
</evidence>
<name>A0A450SZC5_9GAMM</name>
<accession>A0A450SZC5</accession>
<keyword evidence="7 13" id="KW-0808">Transferase</keyword>
<keyword evidence="9 13" id="KW-0418">Kinase</keyword>
<gene>
    <name evidence="13" type="primary">lpxK</name>
    <name evidence="15" type="ORF">BECKDK2373C_GA0170839_107218</name>
</gene>
<keyword evidence="10 13" id="KW-0067">ATP-binding</keyword>
<dbReference type="AlphaFoldDB" id="A0A450SZC5"/>
<dbReference type="InterPro" id="IPR027417">
    <property type="entry name" value="P-loop_NTPase"/>
</dbReference>
<organism evidence="15">
    <name type="scientific">Candidatus Kentrum sp. DK</name>
    <dbReference type="NCBI Taxonomy" id="2126562"/>
    <lineage>
        <taxon>Bacteria</taxon>
        <taxon>Pseudomonadati</taxon>
        <taxon>Pseudomonadota</taxon>
        <taxon>Gammaproteobacteria</taxon>
        <taxon>Candidatus Kentrum</taxon>
    </lineage>
</organism>
<dbReference type="PANTHER" id="PTHR42724:SF1">
    <property type="entry name" value="TETRAACYLDISACCHARIDE 4'-KINASE, MITOCHONDRIAL-RELATED"/>
    <property type="match status" value="1"/>
</dbReference>
<evidence type="ECO:0000256" key="8">
    <source>
        <dbReference type="ARBA" id="ARBA00022741"/>
    </source>
</evidence>
<proteinExistence type="inferred from homology"/>
<keyword evidence="5 13" id="KW-0444">Lipid biosynthesis</keyword>
<dbReference type="Pfam" id="PF02606">
    <property type="entry name" value="LpxK"/>
    <property type="match status" value="1"/>
</dbReference>
<evidence type="ECO:0000313" key="15">
    <source>
        <dbReference type="EMBL" id="VFJ59599.1"/>
    </source>
</evidence>
<dbReference type="EC" id="2.7.1.130" evidence="3 13"/>
<evidence type="ECO:0000256" key="4">
    <source>
        <dbReference type="ARBA" id="ARBA00016436"/>
    </source>
</evidence>
<keyword evidence="11 13" id="KW-0443">Lipid metabolism</keyword>